<evidence type="ECO:0000313" key="3">
    <source>
        <dbReference type="EMBL" id="MBA0086273.1"/>
    </source>
</evidence>
<feature type="non-terminal residue" evidence="3">
    <location>
        <position position="300"/>
    </location>
</feature>
<gene>
    <name evidence="3" type="ORF">HRJ53_14915</name>
</gene>
<dbReference type="Pfam" id="PF03050">
    <property type="entry name" value="DDE_Tnp_IS66"/>
    <property type="match status" value="1"/>
</dbReference>
<dbReference type="Proteomes" id="UP000567293">
    <property type="component" value="Unassembled WGS sequence"/>
</dbReference>
<evidence type="ECO:0000256" key="1">
    <source>
        <dbReference type="SAM" id="MobiDB-lite"/>
    </source>
</evidence>
<dbReference type="InterPro" id="IPR052344">
    <property type="entry name" value="Transposase-related"/>
</dbReference>
<proteinExistence type="predicted"/>
<accession>A0A7V8NRQ7</accession>
<dbReference type="AlphaFoldDB" id="A0A7V8NRQ7"/>
<protein>
    <submittedName>
        <fullName evidence="3">Transposase</fullName>
    </submittedName>
</protein>
<name>A0A7V8NRQ7_9BACT</name>
<dbReference type="EMBL" id="JACDQQ010001430">
    <property type="protein sequence ID" value="MBA0086273.1"/>
    <property type="molecule type" value="Genomic_DNA"/>
</dbReference>
<reference evidence="3" key="1">
    <citation type="submission" date="2020-06" db="EMBL/GenBank/DDBJ databases">
        <title>Legume-microbial interactions unlock mineral nutrients during tropical forest succession.</title>
        <authorList>
            <person name="Epihov D.Z."/>
        </authorList>
    </citation>
    <scope>NUCLEOTIDE SEQUENCE [LARGE SCALE GENOMIC DNA]</scope>
    <source>
        <strain evidence="3">Pan2503</strain>
    </source>
</reference>
<feature type="domain" description="Transposase IS66 central" evidence="2">
    <location>
        <begin position="190"/>
        <end position="299"/>
    </location>
</feature>
<dbReference type="InterPro" id="IPR004291">
    <property type="entry name" value="Transposase_IS66_central"/>
</dbReference>
<comment type="caution">
    <text evidence="3">The sequence shown here is derived from an EMBL/GenBank/DDBJ whole genome shotgun (WGS) entry which is preliminary data.</text>
</comment>
<feature type="region of interest" description="Disordered" evidence="1">
    <location>
        <begin position="19"/>
        <end position="40"/>
    </location>
</feature>
<dbReference type="PANTHER" id="PTHR33678">
    <property type="entry name" value="BLL1576 PROTEIN"/>
    <property type="match status" value="1"/>
</dbReference>
<feature type="region of interest" description="Disordered" evidence="1">
    <location>
        <begin position="66"/>
        <end position="97"/>
    </location>
</feature>
<evidence type="ECO:0000259" key="2">
    <source>
        <dbReference type="Pfam" id="PF03050"/>
    </source>
</evidence>
<organism evidence="3 4">
    <name type="scientific">Candidatus Acidiferrum panamense</name>
    <dbReference type="NCBI Taxonomy" id="2741543"/>
    <lineage>
        <taxon>Bacteria</taxon>
        <taxon>Pseudomonadati</taxon>
        <taxon>Acidobacteriota</taxon>
        <taxon>Terriglobia</taxon>
        <taxon>Candidatus Acidiferrales</taxon>
        <taxon>Candidatus Acidiferrum</taxon>
    </lineage>
</organism>
<dbReference type="PANTHER" id="PTHR33678:SF1">
    <property type="entry name" value="BLL1576 PROTEIN"/>
    <property type="match status" value="1"/>
</dbReference>
<sequence>MFLKKLNPIRRIRELTEELSRTRRERDQARKESERLQRQTEDLQRELKRIQEENNQLRKDLELAQRAARRQAAPFSRGTLKSHPKSPGRKPGAAYGQHHRRAIPDHIDQEIQVPVPAQCPDCGGPLTLERVETQYQEEILRRTWVRRFHIPICRCSQCAKRVQGRHPLQTSDALGAAAVQIGPEAVTLGVLMNKAHGLPHADAAAILQHGFGLTMSRGGICRAIQRVARKAEATWHALRDAARSSVVAHMDETGWKVEAQLRWLWAVVTERVTFCEILPGRGFAQAAAILGAEYAGWLIH</sequence>
<keyword evidence="4" id="KW-1185">Reference proteome</keyword>
<evidence type="ECO:0000313" key="4">
    <source>
        <dbReference type="Proteomes" id="UP000567293"/>
    </source>
</evidence>